<protein>
    <submittedName>
        <fullName evidence="4">N-acetylglucosaminyldiphosphoundecaprenol N-acetyl-beta-D-mannosaminyltransferase</fullName>
    </submittedName>
    <submittedName>
        <fullName evidence="3">WecB/TagA/CpsF family glycosyltransferase</fullName>
    </submittedName>
</protein>
<organism evidence="4 5">
    <name type="scientific">Pseudomonas lini</name>
    <dbReference type="NCBI Taxonomy" id="163011"/>
    <lineage>
        <taxon>Bacteria</taxon>
        <taxon>Pseudomonadati</taxon>
        <taxon>Pseudomonadota</taxon>
        <taxon>Gammaproteobacteria</taxon>
        <taxon>Pseudomonadales</taxon>
        <taxon>Pseudomonadaceae</taxon>
        <taxon>Pseudomonas</taxon>
    </lineage>
</organism>
<evidence type="ECO:0000313" key="4">
    <source>
        <dbReference type="EMBL" id="SDT32339.1"/>
    </source>
</evidence>
<dbReference type="Pfam" id="PF03808">
    <property type="entry name" value="Glyco_tran_WecG"/>
    <property type="match status" value="1"/>
</dbReference>
<dbReference type="Proteomes" id="UP000434925">
    <property type="component" value="Unassembled WGS sequence"/>
</dbReference>
<accession>A0A1H1ZFF2</accession>
<evidence type="ECO:0000256" key="2">
    <source>
        <dbReference type="ARBA" id="ARBA00022679"/>
    </source>
</evidence>
<dbReference type="EMBL" id="LT629746">
    <property type="protein sequence ID" value="SDT32339.1"/>
    <property type="molecule type" value="Genomic_DNA"/>
</dbReference>
<evidence type="ECO:0000313" key="6">
    <source>
        <dbReference type="Proteomes" id="UP000434925"/>
    </source>
</evidence>
<evidence type="ECO:0000313" key="3">
    <source>
        <dbReference type="EMBL" id="KAB0507455.1"/>
    </source>
</evidence>
<sequence>MIDLELIGHYAPTLLDANKAFSFINFASVGSLFDRHPTSIAYFCDGMLMSTFMSRITGRTIGRVSFDFTSIADSVFSCAEKQGKRLYFVGARQAELDLFIDKIKARYPALIIAGHHNGYFDAPQAACIQTDICRSEANILIVGLGAGLQEQFEQDALRAGFTGVAFTCGGFIRQEATATHDYYPELINRLHLRAFYRMYCEPHTIKRYLIDYPTNFVHLLVKIVRREVTINVTYPERLDQCTLITEQ</sequence>
<dbReference type="PANTHER" id="PTHR34136:SF1">
    <property type="entry name" value="UDP-N-ACETYL-D-MANNOSAMINURONIC ACID TRANSFERASE"/>
    <property type="match status" value="1"/>
</dbReference>
<dbReference type="Proteomes" id="UP000182814">
    <property type="component" value="Chromosome I"/>
</dbReference>
<dbReference type="AlphaFoldDB" id="A0A1H1ZFF2"/>
<proteinExistence type="predicted"/>
<dbReference type="InterPro" id="IPR004629">
    <property type="entry name" value="WecG_TagA_CpsF"/>
</dbReference>
<evidence type="ECO:0000313" key="5">
    <source>
        <dbReference type="Proteomes" id="UP000182814"/>
    </source>
</evidence>
<dbReference type="EMBL" id="VZPO01000002">
    <property type="protein sequence ID" value="KAB0507455.1"/>
    <property type="molecule type" value="Genomic_DNA"/>
</dbReference>
<dbReference type="GO" id="GO:0016758">
    <property type="term" value="F:hexosyltransferase activity"/>
    <property type="evidence" value="ECO:0007669"/>
    <property type="project" value="TreeGrafter"/>
</dbReference>
<keyword evidence="5" id="KW-1185">Reference proteome</keyword>
<dbReference type="CDD" id="cd06533">
    <property type="entry name" value="Glyco_transf_WecG_TagA"/>
    <property type="match status" value="1"/>
</dbReference>
<reference evidence="3 6" key="3">
    <citation type="submission" date="2019-09" db="EMBL/GenBank/DDBJ databases">
        <title>Draft genome sequences of 48 bacterial type strains from the CCUG.</title>
        <authorList>
            <person name="Tunovic T."/>
            <person name="Pineiro-Iglesias B."/>
            <person name="Unosson C."/>
            <person name="Inganas E."/>
            <person name="Ohlen M."/>
            <person name="Cardew S."/>
            <person name="Jensie-Markopoulos S."/>
            <person name="Salva-Serra F."/>
            <person name="Jaen-Luchoro D."/>
            <person name="Karlsson R."/>
            <person name="Svensson-Stadler L."/>
            <person name="Chun J."/>
            <person name="Moore E."/>
        </authorList>
    </citation>
    <scope>NUCLEOTIDE SEQUENCE [LARGE SCALE GENOMIC DNA]</scope>
    <source>
        <strain evidence="3 6">CCUG 51522</strain>
    </source>
</reference>
<keyword evidence="1" id="KW-0328">Glycosyltransferase</keyword>
<dbReference type="PANTHER" id="PTHR34136">
    <property type="match status" value="1"/>
</dbReference>
<keyword evidence="2 4" id="KW-0808">Transferase</keyword>
<dbReference type="RefSeq" id="WP_048393129.1">
    <property type="nucleotide sequence ID" value="NZ_JABTYG010000001.1"/>
</dbReference>
<reference evidence="4" key="2">
    <citation type="submission" date="2016-10" db="EMBL/GenBank/DDBJ databases">
        <authorList>
            <person name="de Groot N.N."/>
        </authorList>
    </citation>
    <scope>NUCLEOTIDE SEQUENCE [LARGE SCALE GENOMIC DNA]</scope>
    <source>
        <strain evidence="4">BS3782</strain>
    </source>
</reference>
<reference evidence="5" key="1">
    <citation type="submission" date="2016-10" db="EMBL/GenBank/DDBJ databases">
        <authorList>
            <person name="Varghese N."/>
            <person name="Submissions S."/>
        </authorList>
    </citation>
    <scope>NUCLEOTIDE SEQUENCE [LARGE SCALE GENOMIC DNA]</scope>
    <source>
        <strain evidence="5">BS3782</strain>
    </source>
</reference>
<evidence type="ECO:0000256" key="1">
    <source>
        <dbReference type="ARBA" id="ARBA00022676"/>
    </source>
</evidence>
<gene>
    <name evidence="3" type="ORF">F7R14_06340</name>
    <name evidence="4" type="ORF">SAMN04490191_3940</name>
</gene>
<name>A0A1H1ZFF2_9PSED</name>